<sequence length="453" mass="50776">MCSIATKFKDAYVNGSGPDLAAVLTPIGSPEDPTRLRSFHEFSSAEYISKDLSYALFHGKSLKVPKAEQTAWLDIFAAYWEAVDEILQCEDRRPNASVVTVFNAWKKVANALIRGYSGSACLPAWTLPCLYTVGKYLRTFAINADIEAASRGTAGIGFQEDLSAEVEKNGNLEEAARVINRMFTLCLNDRAPIEESRKWGIYDMTNLLFKTYFKINSVGLTKNLLRAIKAQSADLPPPSAFPKSQIVTYEYYVGVIHFLEENYAEAEEHLTWAWKMCHRDAIKNRELILTYLIPCHLVTTHTLPSKALLAPFPKLEGLFRPLSNCIRKGDLVGFDQAMSAGEDEFVKRRIYLPLERGRDIALRNLFRKVYLAGGFDEPKDGQPPIRRTRVHVNEFAAALRLGSSAERWRVDTDEVECLLSNLIYKGLMKGYIARERGIVVLKKGGSAFPGTGV</sequence>
<comment type="similarity">
    <text evidence="1">Belongs to the CSN12 family.</text>
</comment>
<evidence type="ECO:0000256" key="2">
    <source>
        <dbReference type="ARBA" id="ARBA00073854"/>
    </source>
</evidence>
<dbReference type="GO" id="GO:0003723">
    <property type="term" value="F:RNA binding"/>
    <property type="evidence" value="ECO:0007669"/>
    <property type="project" value="InterPro"/>
</dbReference>
<proteinExistence type="inferred from homology"/>
<evidence type="ECO:0000313" key="5">
    <source>
        <dbReference type="Proteomes" id="UP001149079"/>
    </source>
</evidence>
<dbReference type="SMART" id="SM00753">
    <property type="entry name" value="PAM"/>
    <property type="match status" value="1"/>
</dbReference>
<dbReference type="Gene3D" id="1.10.10.10">
    <property type="entry name" value="Winged helix-like DNA-binding domain superfamily/Winged helix DNA-binding domain"/>
    <property type="match status" value="1"/>
</dbReference>
<dbReference type="RefSeq" id="XP_056524334.1">
    <property type="nucleotide sequence ID" value="XM_056662221.1"/>
</dbReference>
<gene>
    <name evidence="4" type="ORF">N7515_001477</name>
</gene>
<dbReference type="PROSITE" id="PS50250">
    <property type="entry name" value="PCI"/>
    <property type="match status" value="1"/>
</dbReference>
<evidence type="ECO:0000256" key="1">
    <source>
        <dbReference type="ARBA" id="ARBA00025771"/>
    </source>
</evidence>
<dbReference type="InterPro" id="IPR036388">
    <property type="entry name" value="WH-like_DNA-bd_sf"/>
</dbReference>
<dbReference type="PANTHER" id="PTHR12732">
    <property type="entry name" value="UNCHARACTERIZED PROTEASOME COMPONENT REGION PCI-CONTAINING"/>
    <property type="match status" value="1"/>
</dbReference>
<dbReference type="GeneID" id="81401391"/>
<dbReference type="Pfam" id="PF01399">
    <property type="entry name" value="PCI"/>
    <property type="match status" value="1"/>
</dbReference>
<comment type="caution">
    <text evidence="4">The sequence shown here is derived from an EMBL/GenBank/DDBJ whole genome shotgun (WGS) entry which is preliminary data.</text>
</comment>
<name>A0A9W9HAA1_9EURO</name>
<organism evidence="4 5">
    <name type="scientific">Penicillium bovifimosum</name>
    <dbReference type="NCBI Taxonomy" id="126998"/>
    <lineage>
        <taxon>Eukaryota</taxon>
        <taxon>Fungi</taxon>
        <taxon>Dikarya</taxon>
        <taxon>Ascomycota</taxon>
        <taxon>Pezizomycotina</taxon>
        <taxon>Eurotiomycetes</taxon>
        <taxon>Eurotiomycetidae</taxon>
        <taxon>Eurotiales</taxon>
        <taxon>Aspergillaceae</taxon>
        <taxon>Penicillium</taxon>
    </lineage>
</organism>
<feature type="domain" description="PCI" evidence="3">
    <location>
        <begin position="247"/>
        <end position="446"/>
    </location>
</feature>
<dbReference type="InterPro" id="IPR045114">
    <property type="entry name" value="Csn12-like"/>
</dbReference>
<reference evidence="4" key="1">
    <citation type="submission" date="2022-11" db="EMBL/GenBank/DDBJ databases">
        <authorList>
            <person name="Petersen C."/>
        </authorList>
    </citation>
    <scope>NUCLEOTIDE SEQUENCE</scope>
    <source>
        <strain evidence="4">IBT 22155</strain>
    </source>
</reference>
<dbReference type="OrthoDB" id="10252687at2759"/>
<protein>
    <recommendedName>
        <fullName evidence="2">Protein CSN12 homolog</fullName>
    </recommendedName>
</protein>
<dbReference type="AlphaFoldDB" id="A0A9W9HAA1"/>
<dbReference type="GO" id="GO:0003690">
    <property type="term" value="F:double-stranded DNA binding"/>
    <property type="evidence" value="ECO:0007669"/>
    <property type="project" value="InterPro"/>
</dbReference>
<dbReference type="EMBL" id="JAPQKL010000002">
    <property type="protein sequence ID" value="KAJ5142690.1"/>
    <property type="molecule type" value="Genomic_DNA"/>
</dbReference>
<evidence type="ECO:0000259" key="3">
    <source>
        <dbReference type="PROSITE" id="PS50250"/>
    </source>
</evidence>
<reference evidence="4" key="2">
    <citation type="journal article" date="2023" name="IMA Fungus">
        <title>Comparative genomic study of the Penicillium genus elucidates a diverse pangenome and 15 lateral gene transfer events.</title>
        <authorList>
            <person name="Petersen C."/>
            <person name="Sorensen T."/>
            <person name="Nielsen M.R."/>
            <person name="Sondergaard T.E."/>
            <person name="Sorensen J.L."/>
            <person name="Fitzpatrick D.A."/>
            <person name="Frisvad J.C."/>
            <person name="Nielsen K.L."/>
        </authorList>
    </citation>
    <scope>NUCLEOTIDE SEQUENCE</scope>
    <source>
        <strain evidence="4">IBT 22155</strain>
    </source>
</reference>
<accession>A0A9W9HAA1</accession>
<dbReference type="InterPro" id="IPR000717">
    <property type="entry name" value="PCI_dom"/>
</dbReference>
<keyword evidence="5" id="KW-1185">Reference proteome</keyword>
<dbReference type="Proteomes" id="UP001149079">
    <property type="component" value="Unassembled WGS sequence"/>
</dbReference>
<evidence type="ECO:0000313" key="4">
    <source>
        <dbReference type="EMBL" id="KAJ5142690.1"/>
    </source>
</evidence>
<dbReference type="FunFam" id="1.10.10.10:FF:000366">
    <property type="entry name" value="COP9 signalosome complex subunit"/>
    <property type="match status" value="1"/>
</dbReference>
<dbReference type="PANTHER" id="PTHR12732:SF0">
    <property type="entry name" value="PCI DOMAIN-CONTAINING PROTEIN 2"/>
    <property type="match status" value="1"/>
</dbReference>